<feature type="signal peptide" evidence="1">
    <location>
        <begin position="1"/>
        <end position="22"/>
    </location>
</feature>
<protein>
    <recommendedName>
        <fullName evidence="4">DUF2207 domain-containing protein</fullName>
    </recommendedName>
</protein>
<evidence type="ECO:0000313" key="3">
    <source>
        <dbReference type="Proteomes" id="UP000178509"/>
    </source>
</evidence>
<evidence type="ECO:0008006" key="4">
    <source>
        <dbReference type="Google" id="ProtNLM"/>
    </source>
</evidence>
<organism evidence="2 3">
    <name type="scientific">Candidatus Spechtbacteria bacterium RIFCSPLOWO2_02_FULL_38_8</name>
    <dbReference type="NCBI Taxonomy" id="1802164"/>
    <lineage>
        <taxon>Bacteria</taxon>
        <taxon>Candidatus Spechtiibacteriota</taxon>
    </lineage>
</organism>
<sequence length="369" mass="42025">MKILVIALCAMIIFASALFVFASLTSEFGGEKSDSELFYDQMDVAKVQAIIEVENDDYSVSLGERFTVRYRLQYVKNFIGSLRFESAFEFIDFAPFETDGEANIYHRKVGTYNDGENNIEIFEYTYEVKIFLVNGLVSEVYPLPSVRVDYVLKLGEGAGKSVDISGSQPMNVTRNVTNPELAELKDIKNSFDSNKDNIKNLFTNSARLLRVALFVFVALWVIDALRTHKNKEIEISAEVVLFSKFSRFKNQSWLYSASAVQRLKELRALSMQMAHTFNKVTPLEFYSKFAVGQLWSLFNLTDSPKAEAEIKYSDVETAFEIIEKLLLLPKERTSIKRRVVRFAFVIPAKKLVQAAKFIGENIRTKKGGK</sequence>
<feature type="chain" id="PRO_5009583102" description="DUF2207 domain-containing protein" evidence="1">
    <location>
        <begin position="23"/>
        <end position="369"/>
    </location>
</feature>
<dbReference type="AlphaFoldDB" id="A0A1G2HGY8"/>
<gene>
    <name evidence="2" type="ORF">A3H51_01735</name>
</gene>
<reference evidence="2 3" key="1">
    <citation type="journal article" date="2016" name="Nat. Commun.">
        <title>Thousands of microbial genomes shed light on interconnected biogeochemical processes in an aquifer system.</title>
        <authorList>
            <person name="Anantharaman K."/>
            <person name="Brown C.T."/>
            <person name="Hug L.A."/>
            <person name="Sharon I."/>
            <person name="Castelle C.J."/>
            <person name="Probst A.J."/>
            <person name="Thomas B.C."/>
            <person name="Singh A."/>
            <person name="Wilkins M.J."/>
            <person name="Karaoz U."/>
            <person name="Brodie E.L."/>
            <person name="Williams K.H."/>
            <person name="Hubbard S.S."/>
            <person name="Banfield J.F."/>
        </authorList>
    </citation>
    <scope>NUCLEOTIDE SEQUENCE [LARGE SCALE GENOMIC DNA]</scope>
</reference>
<accession>A0A1G2HGY8</accession>
<dbReference type="STRING" id="1802164.A3H51_01735"/>
<comment type="caution">
    <text evidence="2">The sequence shown here is derived from an EMBL/GenBank/DDBJ whole genome shotgun (WGS) entry which is preliminary data.</text>
</comment>
<name>A0A1G2HGY8_9BACT</name>
<dbReference type="Proteomes" id="UP000178509">
    <property type="component" value="Unassembled WGS sequence"/>
</dbReference>
<evidence type="ECO:0000256" key="1">
    <source>
        <dbReference type="SAM" id="SignalP"/>
    </source>
</evidence>
<keyword evidence="1" id="KW-0732">Signal</keyword>
<proteinExistence type="predicted"/>
<evidence type="ECO:0000313" key="2">
    <source>
        <dbReference type="EMBL" id="OGZ61757.1"/>
    </source>
</evidence>
<dbReference type="EMBL" id="MHOJ01000036">
    <property type="protein sequence ID" value="OGZ61757.1"/>
    <property type="molecule type" value="Genomic_DNA"/>
</dbReference>